<name>A0A4Y7STH6_COPMI</name>
<dbReference type="PANTHER" id="PTHR30024">
    <property type="entry name" value="ALIPHATIC SULFONATES-BINDING PROTEIN-RELATED"/>
    <property type="match status" value="1"/>
</dbReference>
<dbReference type="OrthoDB" id="1363at2759"/>
<dbReference type="PANTHER" id="PTHR30024:SF47">
    <property type="entry name" value="TAURINE-BINDING PERIPLASMIC PROTEIN"/>
    <property type="match status" value="1"/>
</dbReference>
<dbReference type="STRING" id="71717.A0A4Y7STH6"/>
<evidence type="ECO:0000313" key="5">
    <source>
        <dbReference type="EMBL" id="TEB25166.1"/>
    </source>
</evidence>
<gene>
    <name evidence="5" type="ORF">FA13DRAFT_1796640</name>
</gene>
<dbReference type="Proteomes" id="UP000298030">
    <property type="component" value="Unassembled WGS sequence"/>
</dbReference>
<dbReference type="AlphaFoldDB" id="A0A4Y7STH6"/>
<dbReference type="GO" id="GO:0042597">
    <property type="term" value="C:periplasmic space"/>
    <property type="evidence" value="ECO:0007669"/>
    <property type="project" value="UniProtKB-SubCell"/>
</dbReference>
<proteinExistence type="inferred from homology"/>
<sequence>MVLRVGYVREHFSSPILQLAEQDGGKTFTLVECPSGTGQIISGLTNNEIDVAIALTDALITGVAKGSKAYRLVGSYVSSPLNWAVITGKDTRYQNIDDLKDTTLGISRYGSGSQVMAYVMALQKGWPTDQLKFQVNNDIHGLVDSVNEGSTSAFMWEWFTTKPWVDQGKARFIGSVPTPWPSWLIVANQERANAAEVKDILERLTGFIRDFDSEEKREKANVEFIKEKFGYLEEDVRAWLKTVKYPQNCLEIPIEVITATLSTLEKAGVLTAPEGGFNVSDFISSEVVKLT</sequence>
<dbReference type="SUPFAM" id="SSF53850">
    <property type="entry name" value="Periplasmic binding protein-like II"/>
    <property type="match status" value="1"/>
</dbReference>
<keyword evidence="3" id="KW-0732">Signal</keyword>
<comment type="caution">
    <text evidence="5">The sequence shown here is derived from an EMBL/GenBank/DDBJ whole genome shotgun (WGS) entry which is preliminary data.</text>
</comment>
<feature type="domain" description="Ca3427-like PBP 2" evidence="4">
    <location>
        <begin position="83"/>
        <end position="175"/>
    </location>
</feature>
<reference evidence="5 6" key="1">
    <citation type="journal article" date="2019" name="Nat. Ecol. Evol.">
        <title>Megaphylogeny resolves global patterns of mushroom evolution.</title>
        <authorList>
            <person name="Varga T."/>
            <person name="Krizsan K."/>
            <person name="Foldi C."/>
            <person name="Dima B."/>
            <person name="Sanchez-Garcia M."/>
            <person name="Sanchez-Ramirez S."/>
            <person name="Szollosi G.J."/>
            <person name="Szarkandi J.G."/>
            <person name="Papp V."/>
            <person name="Albert L."/>
            <person name="Andreopoulos W."/>
            <person name="Angelini C."/>
            <person name="Antonin V."/>
            <person name="Barry K.W."/>
            <person name="Bougher N.L."/>
            <person name="Buchanan P."/>
            <person name="Buyck B."/>
            <person name="Bense V."/>
            <person name="Catcheside P."/>
            <person name="Chovatia M."/>
            <person name="Cooper J."/>
            <person name="Damon W."/>
            <person name="Desjardin D."/>
            <person name="Finy P."/>
            <person name="Geml J."/>
            <person name="Haridas S."/>
            <person name="Hughes K."/>
            <person name="Justo A."/>
            <person name="Karasinski D."/>
            <person name="Kautmanova I."/>
            <person name="Kiss B."/>
            <person name="Kocsube S."/>
            <person name="Kotiranta H."/>
            <person name="LaButti K.M."/>
            <person name="Lechner B.E."/>
            <person name="Liimatainen K."/>
            <person name="Lipzen A."/>
            <person name="Lukacs Z."/>
            <person name="Mihaltcheva S."/>
            <person name="Morgado L.N."/>
            <person name="Niskanen T."/>
            <person name="Noordeloos M.E."/>
            <person name="Ohm R.A."/>
            <person name="Ortiz-Santana B."/>
            <person name="Ovrebo C."/>
            <person name="Racz N."/>
            <person name="Riley R."/>
            <person name="Savchenko A."/>
            <person name="Shiryaev A."/>
            <person name="Soop K."/>
            <person name="Spirin V."/>
            <person name="Szebenyi C."/>
            <person name="Tomsovsky M."/>
            <person name="Tulloss R.E."/>
            <person name="Uehling J."/>
            <person name="Grigoriev I.V."/>
            <person name="Vagvolgyi C."/>
            <person name="Papp T."/>
            <person name="Martin F.M."/>
            <person name="Miettinen O."/>
            <person name="Hibbett D.S."/>
            <person name="Nagy L.G."/>
        </authorList>
    </citation>
    <scope>NUCLEOTIDE SEQUENCE [LARGE SCALE GENOMIC DNA]</scope>
    <source>
        <strain evidence="5 6">FP101781</strain>
    </source>
</reference>
<comment type="similarity">
    <text evidence="2">Belongs to the bacterial solute-binding protein SsuA/TauA family.</text>
</comment>
<evidence type="ECO:0000256" key="2">
    <source>
        <dbReference type="ARBA" id="ARBA00010742"/>
    </source>
</evidence>
<evidence type="ECO:0000259" key="4">
    <source>
        <dbReference type="Pfam" id="PF22384"/>
    </source>
</evidence>
<dbReference type="InterPro" id="IPR054364">
    <property type="entry name" value="Ca3427-like_PBP2"/>
</dbReference>
<comment type="subcellular location">
    <subcellularLocation>
        <location evidence="1">Periplasm</location>
    </subcellularLocation>
</comment>
<dbReference type="CDD" id="cd13637">
    <property type="entry name" value="PBP2_Ca3427_like"/>
    <property type="match status" value="1"/>
</dbReference>
<accession>A0A4Y7STH6</accession>
<protein>
    <submittedName>
        <fullName evidence="5">Periplasmic binding protein-like II</fullName>
    </submittedName>
</protein>
<evidence type="ECO:0000256" key="3">
    <source>
        <dbReference type="ARBA" id="ARBA00022729"/>
    </source>
</evidence>
<dbReference type="EMBL" id="QPFP01000059">
    <property type="protein sequence ID" value="TEB25166.1"/>
    <property type="molecule type" value="Genomic_DNA"/>
</dbReference>
<keyword evidence="6" id="KW-1185">Reference proteome</keyword>
<dbReference type="Pfam" id="PF22384">
    <property type="entry name" value="PBP2_Ca3427_like"/>
    <property type="match status" value="1"/>
</dbReference>
<dbReference type="Gene3D" id="3.40.190.10">
    <property type="entry name" value="Periplasmic binding protein-like II"/>
    <property type="match status" value="2"/>
</dbReference>
<organism evidence="5 6">
    <name type="scientific">Coprinellus micaceus</name>
    <name type="common">Glistening ink-cap mushroom</name>
    <name type="synonym">Coprinus micaceus</name>
    <dbReference type="NCBI Taxonomy" id="71717"/>
    <lineage>
        <taxon>Eukaryota</taxon>
        <taxon>Fungi</taxon>
        <taxon>Dikarya</taxon>
        <taxon>Basidiomycota</taxon>
        <taxon>Agaricomycotina</taxon>
        <taxon>Agaricomycetes</taxon>
        <taxon>Agaricomycetidae</taxon>
        <taxon>Agaricales</taxon>
        <taxon>Agaricineae</taxon>
        <taxon>Psathyrellaceae</taxon>
        <taxon>Coprinellus</taxon>
    </lineage>
</organism>
<evidence type="ECO:0000313" key="6">
    <source>
        <dbReference type="Proteomes" id="UP000298030"/>
    </source>
</evidence>
<evidence type="ECO:0000256" key="1">
    <source>
        <dbReference type="ARBA" id="ARBA00004418"/>
    </source>
</evidence>